<evidence type="ECO:0000313" key="1">
    <source>
        <dbReference type="EMBL" id="MCQ1951092.1"/>
    </source>
</evidence>
<dbReference type="InterPro" id="IPR023833">
    <property type="entry name" value="Signal_pept_SipW-depend-type"/>
</dbReference>
<dbReference type="Proteomes" id="UP001206924">
    <property type="component" value="Unassembled WGS sequence"/>
</dbReference>
<sequence>MMNKMTKGALAIGIGSAMLLGGGGTLAVWNQTENVNAGQIAAGDLELITKPGVWTNAYGTKVDLDPTNGIADYKVVPGDVLTYSQTMDVKLTGDLMQAKLSIQGLPTSTFVAQNVTIDNVVVQDASGNDVKDAILKSSNAVQKITASAKFTFKQDTDLRSSTNALADFAKVSYKLDQQALPAPTATPAATPAAGK</sequence>
<protein>
    <submittedName>
        <fullName evidence="1">Alternate-type signal peptide domain-containing protein</fullName>
    </submittedName>
</protein>
<comment type="caution">
    <text evidence="1">The sequence shown here is derived from an EMBL/GenBank/DDBJ whole genome shotgun (WGS) entry which is preliminary data.</text>
</comment>
<accession>A0ABT1NU23</accession>
<organism evidence="1 2">
    <name type="scientific">Arthrobacter jinronghuae</name>
    <dbReference type="NCBI Taxonomy" id="2964609"/>
    <lineage>
        <taxon>Bacteria</taxon>
        <taxon>Bacillati</taxon>
        <taxon>Actinomycetota</taxon>
        <taxon>Actinomycetes</taxon>
        <taxon>Micrococcales</taxon>
        <taxon>Micrococcaceae</taxon>
        <taxon>Arthrobacter</taxon>
    </lineage>
</organism>
<proteinExistence type="predicted"/>
<reference evidence="1 2" key="1">
    <citation type="submission" date="2022-07" db="EMBL/GenBank/DDBJ databases">
        <title>Novel species in genus Arthrobacter.</title>
        <authorList>
            <person name="Liu Y."/>
        </authorList>
    </citation>
    <scope>NUCLEOTIDE SEQUENCE [LARGE SCALE GENOMIC DNA]</scope>
    <source>
        <strain evidence="2">zg-Y859</strain>
    </source>
</reference>
<keyword evidence="2" id="KW-1185">Reference proteome</keyword>
<name>A0ABT1NU23_9MICC</name>
<evidence type="ECO:0000313" key="2">
    <source>
        <dbReference type="Proteomes" id="UP001206924"/>
    </source>
</evidence>
<dbReference type="NCBIfam" id="TIGR04088">
    <property type="entry name" value="cognate_SipW"/>
    <property type="match status" value="1"/>
</dbReference>
<dbReference type="RefSeq" id="WP_255866226.1">
    <property type="nucleotide sequence ID" value="NZ_CP104263.1"/>
</dbReference>
<dbReference type="NCBIfam" id="TIGR04089">
    <property type="entry name" value="exp_by_SipW_III"/>
    <property type="match status" value="1"/>
</dbReference>
<dbReference type="EMBL" id="JANFLP010000014">
    <property type="protein sequence ID" value="MCQ1951092.1"/>
    <property type="molecule type" value="Genomic_DNA"/>
</dbReference>
<dbReference type="InterPro" id="IPR024006">
    <property type="entry name" value="Alt_signal_exp_actinobact"/>
</dbReference>
<gene>
    <name evidence="1" type="ORF">NNX28_14305</name>
</gene>